<keyword evidence="3" id="KW-1185">Reference proteome</keyword>
<gene>
    <name evidence="2" type="ORF">NW209_04005</name>
</gene>
<accession>A0AAW5N8W2</accession>
<protein>
    <recommendedName>
        <fullName evidence="4">DUF3829 domain-containing protein</fullName>
    </recommendedName>
</protein>
<dbReference type="AlphaFoldDB" id="A0AAW5N8W2"/>
<evidence type="ECO:0000313" key="2">
    <source>
        <dbReference type="EMBL" id="MCR8873194.1"/>
    </source>
</evidence>
<evidence type="ECO:0008006" key="4">
    <source>
        <dbReference type="Google" id="ProtNLM"/>
    </source>
</evidence>
<organism evidence="2 3">
    <name type="scientific">Phocaeicola barnesiae</name>
    <dbReference type="NCBI Taxonomy" id="376804"/>
    <lineage>
        <taxon>Bacteria</taxon>
        <taxon>Pseudomonadati</taxon>
        <taxon>Bacteroidota</taxon>
        <taxon>Bacteroidia</taxon>
        <taxon>Bacteroidales</taxon>
        <taxon>Bacteroidaceae</taxon>
        <taxon>Phocaeicola</taxon>
    </lineage>
</organism>
<keyword evidence="1" id="KW-0732">Signal</keyword>
<feature type="chain" id="PRO_5043991986" description="DUF3829 domain-containing protein" evidence="1">
    <location>
        <begin position="20"/>
        <end position="383"/>
    </location>
</feature>
<dbReference type="RefSeq" id="WP_258335467.1">
    <property type="nucleotide sequence ID" value="NZ_JANRHJ010000003.1"/>
</dbReference>
<sequence length="383" mass="44276">MRSIVISSVLFMSVISTNAQVNPLSWFSYKESTEYVKVKSTIYKTEAKEVPLISEDERIKLQDSLYYYSEIIKEIEKKSSKKGILDIVQDLNNTSVGASNSGSIKKKYLPEYNNAKRQISIISGKLRAVKTELIKVPVEVETDSVVYRKFRSSDDKVVERTFLQEYNWLLGLPNSDFQEKSYSYPESYKCFESITKPEYKLYGSSNFCGLFKNNEFESIVFINKFELYQSLASAKKLIIKLAYDKNLYNIQNTEEGKLVLKYLTENLKYSKEDKEKSLRALEVIEDIAFFSKYGTASMLADSYSELEKLAPKDSEVEKKAKNWIKQVETDWNLSDYIDNDLINSSQISRPSNKSVEWNLNNFKLLVEYSGTISKLSRTIKIIK</sequence>
<evidence type="ECO:0000313" key="3">
    <source>
        <dbReference type="Proteomes" id="UP001204579"/>
    </source>
</evidence>
<reference evidence="2 3" key="1">
    <citation type="submission" date="2022-08" db="EMBL/GenBank/DDBJ databases">
        <authorList>
            <person name="Zeman M."/>
            <person name="Kubasova T."/>
        </authorList>
    </citation>
    <scope>NUCLEOTIDE SEQUENCE [LARGE SCALE GENOMIC DNA]</scope>
    <source>
        <strain evidence="2 3">ET62</strain>
    </source>
</reference>
<dbReference type="EMBL" id="JANRHJ010000003">
    <property type="protein sequence ID" value="MCR8873194.1"/>
    <property type="molecule type" value="Genomic_DNA"/>
</dbReference>
<evidence type="ECO:0000256" key="1">
    <source>
        <dbReference type="SAM" id="SignalP"/>
    </source>
</evidence>
<feature type="signal peptide" evidence="1">
    <location>
        <begin position="1"/>
        <end position="19"/>
    </location>
</feature>
<proteinExistence type="predicted"/>
<comment type="caution">
    <text evidence="2">The sequence shown here is derived from an EMBL/GenBank/DDBJ whole genome shotgun (WGS) entry which is preliminary data.</text>
</comment>
<name>A0AAW5N8W2_9BACT</name>
<dbReference type="Proteomes" id="UP001204579">
    <property type="component" value="Unassembled WGS sequence"/>
</dbReference>